<evidence type="ECO:0000256" key="1">
    <source>
        <dbReference type="ARBA" id="ARBA00022679"/>
    </source>
</evidence>
<keyword evidence="2 4" id="KW-0418">Kinase</keyword>
<dbReference type="InterPro" id="IPR002173">
    <property type="entry name" value="Carboh/pur_kinase_PfkB_CS"/>
</dbReference>
<evidence type="ECO:0000313" key="5">
    <source>
        <dbReference type="Proteomes" id="UP000076962"/>
    </source>
</evidence>
<sequence>HKMQRQAPQSRLICAWGEDGAYGLETDGTLWHNPAYPPPQVVDTLGAGDTFNAGIIDSLCRQQDLSTALNHACRLAGKKCGQVGLSILTT</sequence>
<protein>
    <submittedName>
        <fullName evidence="4">Carbohydrate/purine kinase domain protein</fullName>
        <ecNumber evidence="4">2.7.-.-</ecNumber>
    </submittedName>
</protein>
<organism evidence="4 5">
    <name type="scientific">Candidatus Thiomargarita nelsonii</name>
    <dbReference type="NCBI Taxonomy" id="1003181"/>
    <lineage>
        <taxon>Bacteria</taxon>
        <taxon>Pseudomonadati</taxon>
        <taxon>Pseudomonadota</taxon>
        <taxon>Gammaproteobacteria</taxon>
        <taxon>Thiotrichales</taxon>
        <taxon>Thiotrichaceae</taxon>
        <taxon>Thiomargarita</taxon>
    </lineage>
</organism>
<name>A0A176S5J8_9GAMM</name>
<proteinExistence type="predicted"/>
<dbReference type="InterPro" id="IPR029056">
    <property type="entry name" value="Ribokinase-like"/>
</dbReference>
<dbReference type="GO" id="GO:0016301">
    <property type="term" value="F:kinase activity"/>
    <property type="evidence" value="ECO:0007669"/>
    <property type="project" value="UniProtKB-KW"/>
</dbReference>
<comment type="caution">
    <text evidence="4">The sequence shown here is derived from an EMBL/GenBank/DDBJ whole genome shotgun (WGS) entry which is preliminary data.</text>
</comment>
<dbReference type="InterPro" id="IPR011611">
    <property type="entry name" value="PfkB_dom"/>
</dbReference>
<dbReference type="EMBL" id="LUTY01000416">
    <property type="protein sequence ID" value="OAD23343.1"/>
    <property type="molecule type" value="Genomic_DNA"/>
</dbReference>
<feature type="non-terminal residue" evidence="4">
    <location>
        <position position="1"/>
    </location>
</feature>
<gene>
    <name evidence="4" type="ORF">THIOM_000828</name>
</gene>
<dbReference type="PANTHER" id="PTHR42774">
    <property type="entry name" value="PHOSPHOTRANSFERASE SYSTEM TRANSPORT PROTEIN"/>
    <property type="match status" value="1"/>
</dbReference>
<accession>A0A176S5J8</accession>
<dbReference type="PANTHER" id="PTHR42774:SF3">
    <property type="entry name" value="KETOHEXOKINASE"/>
    <property type="match status" value="1"/>
</dbReference>
<dbReference type="EC" id="2.7.-.-" evidence="4"/>
<dbReference type="AlphaFoldDB" id="A0A176S5J8"/>
<dbReference type="Proteomes" id="UP000076962">
    <property type="component" value="Unassembled WGS sequence"/>
</dbReference>
<dbReference type="PROSITE" id="PS00584">
    <property type="entry name" value="PFKB_KINASES_2"/>
    <property type="match status" value="1"/>
</dbReference>
<keyword evidence="1 4" id="KW-0808">Transferase</keyword>
<reference evidence="4 5" key="1">
    <citation type="submission" date="2016-05" db="EMBL/GenBank/DDBJ databases">
        <title>Single-cell genome of chain-forming Candidatus Thiomargarita nelsonii and comparison to other large sulfur-oxidizing bacteria.</title>
        <authorList>
            <person name="Winkel M."/>
            <person name="Salman V."/>
            <person name="Woyke T."/>
            <person name="Schulz-Vogt H."/>
            <person name="Richter M."/>
            <person name="Flood B."/>
            <person name="Bailey J."/>
            <person name="Amann R."/>
            <person name="Mussmann M."/>
        </authorList>
    </citation>
    <scope>NUCLEOTIDE SEQUENCE [LARGE SCALE GENOMIC DNA]</scope>
    <source>
        <strain evidence="4 5">THI036</strain>
    </source>
</reference>
<dbReference type="InterPro" id="IPR052562">
    <property type="entry name" value="Ketohexokinase-related"/>
</dbReference>
<evidence type="ECO:0000256" key="2">
    <source>
        <dbReference type="ARBA" id="ARBA00022777"/>
    </source>
</evidence>
<dbReference type="SUPFAM" id="SSF53613">
    <property type="entry name" value="Ribokinase-like"/>
    <property type="match status" value="1"/>
</dbReference>
<dbReference type="Pfam" id="PF00294">
    <property type="entry name" value="PfkB"/>
    <property type="match status" value="1"/>
</dbReference>
<keyword evidence="5" id="KW-1185">Reference proteome</keyword>
<feature type="domain" description="Carbohydrate kinase PfkB" evidence="3">
    <location>
        <begin position="10"/>
        <end position="86"/>
    </location>
</feature>
<dbReference type="Gene3D" id="3.40.1190.20">
    <property type="match status" value="1"/>
</dbReference>
<evidence type="ECO:0000259" key="3">
    <source>
        <dbReference type="Pfam" id="PF00294"/>
    </source>
</evidence>
<evidence type="ECO:0000313" key="4">
    <source>
        <dbReference type="EMBL" id="OAD23343.1"/>
    </source>
</evidence>